<evidence type="ECO:0000256" key="2">
    <source>
        <dbReference type="ARBA" id="ARBA00022679"/>
    </source>
</evidence>
<sequence>MCEISIIVPVYNVEKYLNKCVDSILNQTFKDFEVILVDDGSPDNSGAICDQYAEKDSRVKVVHKKNGGLSDARNAGIDISTGNFLSFIDSDDYIDNDMIDILYDDITQKDGDISVVGYYDEYGGIVKNCKKNKDKIEILSRETAIEKILEGKELTANVWNKLYKRELFEKIRFMNNVIAEDAFIIVELLLLCNKVVVNKKFKYHYVHRKGSITTSVYSIKDLDTIKAWEYNLLLLKERVPKLSNKAFSRVCWANFFVLDKLSQVERKSEEETEVYKKIKNFLLKNMKHIFNSHSFTKNRKISLFVLLLSDKLYGNLVKKNNSNNWR</sequence>
<name>A0AAE4L1X0_9ENTE</name>
<dbReference type="PANTHER" id="PTHR22916">
    <property type="entry name" value="GLYCOSYLTRANSFERASE"/>
    <property type="match status" value="1"/>
</dbReference>
<dbReference type="GO" id="GO:0016757">
    <property type="term" value="F:glycosyltransferase activity"/>
    <property type="evidence" value="ECO:0007669"/>
    <property type="project" value="UniProtKB-KW"/>
</dbReference>
<dbReference type="Proteomes" id="UP001180842">
    <property type="component" value="Unassembled WGS sequence"/>
</dbReference>
<proteinExistence type="predicted"/>
<protein>
    <submittedName>
        <fullName evidence="4">Glycosyltransferase family 2 protein</fullName>
    </submittedName>
</protein>
<dbReference type="CDD" id="cd00761">
    <property type="entry name" value="Glyco_tranf_GTA_type"/>
    <property type="match status" value="1"/>
</dbReference>
<comment type="caution">
    <text evidence="4">The sequence shown here is derived from an EMBL/GenBank/DDBJ whole genome shotgun (WGS) entry which is preliminary data.</text>
</comment>
<dbReference type="RefSeq" id="WP_311797086.1">
    <property type="nucleotide sequence ID" value="NZ_JARQAI010000011.1"/>
</dbReference>
<feature type="domain" description="Glycosyltransferase 2-like" evidence="3">
    <location>
        <begin position="5"/>
        <end position="171"/>
    </location>
</feature>
<dbReference type="SUPFAM" id="SSF53448">
    <property type="entry name" value="Nucleotide-diphospho-sugar transferases"/>
    <property type="match status" value="1"/>
</dbReference>
<evidence type="ECO:0000256" key="1">
    <source>
        <dbReference type="ARBA" id="ARBA00022676"/>
    </source>
</evidence>
<keyword evidence="2" id="KW-0808">Transferase</keyword>
<evidence type="ECO:0000313" key="4">
    <source>
        <dbReference type="EMBL" id="MDT2737236.1"/>
    </source>
</evidence>
<keyword evidence="1" id="KW-0328">Glycosyltransferase</keyword>
<accession>A0AAE4L1X0</accession>
<reference evidence="4" key="1">
    <citation type="submission" date="2023-03" db="EMBL/GenBank/DDBJ databases">
        <authorList>
            <person name="Shen W."/>
            <person name="Cai J."/>
        </authorList>
    </citation>
    <scope>NUCLEOTIDE SEQUENCE</scope>
    <source>
        <strain evidence="4">P69-2</strain>
    </source>
</reference>
<evidence type="ECO:0000313" key="5">
    <source>
        <dbReference type="Proteomes" id="UP001180842"/>
    </source>
</evidence>
<gene>
    <name evidence="4" type="ORF">P7H00_08850</name>
</gene>
<dbReference type="InterPro" id="IPR029044">
    <property type="entry name" value="Nucleotide-diphossugar_trans"/>
</dbReference>
<dbReference type="PANTHER" id="PTHR22916:SF51">
    <property type="entry name" value="GLYCOSYLTRANSFERASE EPSH-RELATED"/>
    <property type="match status" value="1"/>
</dbReference>
<organism evidence="4 5">
    <name type="scientific">Enterococcus pseudoavium</name>
    <dbReference type="NCBI Taxonomy" id="44007"/>
    <lineage>
        <taxon>Bacteria</taxon>
        <taxon>Bacillati</taxon>
        <taxon>Bacillota</taxon>
        <taxon>Bacilli</taxon>
        <taxon>Lactobacillales</taxon>
        <taxon>Enterococcaceae</taxon>
        <taxon>Enterococcus</taxon>
    </lineage>
</organism>
<dbReference type="EMBL" id="JARQAI010000011">
    <property type="protein sequence ID" value="MDT2737236.1"/>
    <property type="molecule type" value="Genomic_DNA"/>
</dbReference>
<evidence type="ECO:0000259" key="3">
    <source>
        <dbReference type="Pfam" id="PF00535"/>
    </source>
</evidence>
<dbReference type="Pfam" id="PF00535">
    <property type="entry name" value="Glycos_transf_2"/>
    <property type="match status" value="1"/>
</dbReference>
<dbReference type="InterPro" id="IPR001173">
    <property type="entry name" value="Glyco_trans_2-like"/>
</dbReference>
<dbReference type="AlphaFoldDB" id="A0AAE4L1X0"/>
<dbReference type="Gene3D" id="3.90.550.10">
    <property type="entry name" value="Spore Coat Polysaccharide Biosynthesis Protein SpsA, Chain A"/>
    <property type="match status" value="1"/>
</dbReference>